<evidence type="ECO:0000313" key="5">
    <source>
        <dbReference type="EMBL" id="MBM6673312.1"/>
    </source>
</evidence>
<evidence type="ECO:0000256" key="1">
    <source>
        <dbReference type="ARBA" id="ARBA00005189"/>
    </source>
</evidence>
<reference evidence="5" key="1">
    <citation type="submission" date="2020-08" db="EMBL/GenBank/DDBJ databases">
        <authorList>
            <person name="Cejkova D."/>
            <person name="Kubasova T."/>
            <person name="Jahodarova E."/>
            <person name="Rychlik I."/>
        </authorList>
    </citation>
    <scope>NUCLEOTIDE SEQUENCE</scope>
    <source>
        <strain evidence="5">An824</strain>
    </source>
</reference>
<dbReference type="RefSeq" id="WP_205103981.1">
    <property type="nucleotide sequence ID" value="NZ_JACJJG010000018.1"/>
</dbReference>
<keyword evidence="2" id="KW-0808">Transferase</keyword>
<evidence type="ECO:0000259" key="4">
    <source>
        <dbReference type="SMART" id="SM00563"/>
    </source>
</evidence>
<comment type="pathway">
    <text evidence="1">Lipid metabolism.</text>
</comment>
<dbReference type="SMART" id="SM00563">
    <property type="entry name" value="PlsC"/>
    <property type="match status" value="1"/>
</dbReference>
<name>A0A938WSM5_9BACT</name>
<keyword evidence="6" id="KW-1185">Reference proteome</keyword>
<dbReference type="AlphaFoldDB" id="A0A938WSM5"/>
<organism evidence="5 6">
    <name type="scientific">Marseilla massiliensis</name>
    <dbReference type="NCBI Taxonomy" id="1841864"/>
    <lineage>
        <taxon>Bacteria</taxon>
        <taxon>Pseudomonadati</taxon>
        <taxon>Bacteroidota</taxon>
        <taxon>Bacteroidia</taxon>
        <taxon>Bacteroidales</taxon>
        <taxon>Prevotellaceae</taxon>
        <taxon>Marseilla</taxon>
    </lineage>
</organism>
<accession>A0A938WSM5</accession>
<reference evidence="5" key="2">
    <citation type="journal article" date="2021" name="Sci. Rep.">
        <title>The distribution of antibiotic resistance genes in chicken gut microbiota commensals.</title>
        <authorList>
            <person name="Juricova H."/>
            <person name="Matiasovicova J."/>
            <person name="Kubasova T."/>
            <person name="Cejkova D."/>
            <person name="Rychlik I."/>
        </authorList>
    </citation>
    <scope>NUCLEOTIDE SEQUENCE</scope>
    <source>
        <strain evidence="5">An824</strain>
    </source>
</reference>
<evidence type="ECO:0000313" key="6">
    <source>
        <dbReference type="Proteomes" id="UP000706891"/>
    </source>
</evidence>
<evidence type="ECO:0000256" key="3">
    <source>
        <dbReference type="ARBA" id="ARBA00023315"/>
    </source>
</evidence>
<dbReference type="SUPFAM" id="SSF69593">
    <property type="entry name" value="Glycerol-3-phosphate (1)-acyltransferase"/>
    <property type="match status" value="1"/>
</dbReference>
<comment type="caution">
    <text evidence="5">The sequence shown here is derived from an EMBL/GenBank/DDBJ whole genome shotgun (WGS) entry which is preliminary data.</text>
</comment>
<proteinExistence type="predicted"/>
<feature type="domain" description="Phospholipid/glycerol acyltransferase" evidence="4">
    <location>
        <begin position="29"/>
        <end position="141"/>
    </location>
</feature>
<dbReference type="InterPro" id="IPR002123">
    <property type="entry name" value="Plipid/glycerol_acylTrfase"/>
</dbReference>
<evidence type="ECO:0000256" key="2">
    <source>
        <dbReference type="ARBA" id="ARBA00022679"/>
    </source>
</evidence>
<gene>
    <name evidence="5" type="ORF">H6A34_05405</name>
</gene>
<protein>
    <submittedName>
        <fullName evidence="5">1-acyl-sn-glycerol-3-phosphate acyltransferase</fullName>
    </submittedName>
</protein>
<dbReference type="GO" id="GO:0006654">
    <property type="term" value="P:phosphatidic acid biosynthetic process"/>
    <property type="evidence" value="ECO:0007669"/>
    <property type="project" value="TreeGrafter"/>
</dbReference>
<sequence>MCHKICGWILYTLLGWKKDVTVHHSDKYIICLAPHTSNLDFIIGQLYMRAERMKVKFMMKKEWFFWPLGFFFRKIGGVPVWRNKHCKMTDLIADIAYNAETFHLCITPEGTRSANPEWKRGFYYIALKAQIPILLYGLDYGRKLIQCNKYIIPDGDIDKDMSDIKSYFKNYKGRHPENFTTGD</sequence>
<dbReference type="Pfam" id="PF01553">
    <property type="entry name" value="Acyltransferase"/>
    <property type="match status" value="1"/>
</dbReference>
<dbReference type="Proteomes" id="UP000706891">
    <property type="component" value="Unassembled WGS sequence"/>
</dbReference>
<dbReference type="GO" id="GO:0003841">
    <property type="term" value="F:1-acylglycerol-3-phosphate O-acyltransferase activity"/>
    <property type="evidence" value="ECO:0007669"/>
    <property type="project" value="TreeGrafter"/>
</dbReference>
<dbReference type="PANTHER" id="PTHR10434">
    <property type="entry name" value="1-ACYL-SN-GLYCEROL-3-PHOSPHATE ACYLTRANSFERASE"/>
    <property type="match status" value="1"/>
</dbReference>
<dbReference type="EMBL" id="JACJJG010000018">
    <property type="protein sequence ID" value="MBM6673312.1"/>
    <property type="molecule type" value="Genomic_DNA"/>
</dbReference>
<keyword evidence="3 5" id="KW-0012">Acyltransferase</keyword>
<dbReference type="PANTHER" id="PTHR10434:SF9">
    <property type="entry name" value="PHOSPHOLIPID_GLYCEROL ACYLTRANSFERASE DOMAIN-CONTAINING PROTEIN"/>
    <property type="match status" value="1"/>
</dbReference>